<keyword evidence="1" id="KW-0597">Phosphoprotein</keyword>
<dbReference type="Proteomes" id="UP001501725">
    <property type="component" value="Unassembled WGS sequence"/>
</dbReference>
<name>A0ABP8HNN8_9BACT</name>
<evidence type="ECO:0000259" key="2">
    <source>
        <dbReference type="PROSITE" id="PS50110"/>
    </source>
</evidence>
<dbReference type="PANTHER" id="PTHR44520">
    <property type="entry name" value="RESPONSE REGULATOR RCP1-RELATED"/>
    <property type="match status" value="1"/>
</dbReference>
<accession>A0ABP8HNN8</accession>
<evidence type="ECO:0000313" key="4">
    <source>
        <dbReference type="Proteomes" id="UP001501725"/>
    </source>
</evidence>
<dbReference type="SUPFAM" id="SSF52172">
    <property type="entry name" value="CheY-like"/>
    <property type="match status" value="1"/>
</dbReference>
<gene>
    <name evidence="3" type="ORF">GCM10023184_40810</name>
</gene>
<dbReference type="PANTHER" id="PTHR44520:SF2">
    <property type="entry name" value="RESPONSE REGULATOR RCP1"/>
    <property type="match status" value="1"/>
</dbReference>
<comment type="caution">
    <text evidence="3">The sequence shown here is derived from an EMBL/GenBank/DDBJ whole genome shotgun (WGS) entry which is preliminary data.</text>
</comment>
<protein>
    <submittedName>
        <fullName evidence="3">Response regulator</fullName>
    </submittedName>
</protein>
<dbReference type="PROSITE" id="PS50110">
    <property type="entry name" value="RESPONSE_REGULATORY"/>
    <property type="match status" value="1"/>
</dbReference>
<dbReference type="InterPro" id="IPR011006">
    <property type="entry name" value="CheY-like_superfamily"/>
</dbReference>
<dbReference type="EMBL" id="BAABGY010000016">
    <property type="protein sequence ID" value="GAA4341954.1"/>
    <property type="molecule type" value="Genomic_DNA"/>
</dbReference>
<dbReference type="SMART" id="SM00448">
    <property type="entry name" value="REC"/>
    <property type="match status" value="1"/>
</dbReference>
<dbReference type="Gene3D" id="3.40.50.2300">
    <property type="match status" value="1"/>
</dbReference>
<dbReference type="RefSeq" id="WP_345257777.1">
    <property type="nucleotide sequence ID" value="NZ_BAABGY010000016.1"/>
</dbReference>
<evidence type="ECO:0000256" key="1">
    <source>
        <dbReference type="PROSITE-ProRule" id="PRU00169"/>
    </source>
</evidence>
<dbReference type="InterPro" id="IPR052893">
    <property type="entry name" value="TCS_response_regulator"/>
</dbReference>
<feature type="modified residue" description="4-aspartylphosphate" evidence="1">
    <location>
        <position position="59"/>
    </location>
</feature>
<evidence type="ECO:0000313" key="3">
    <source>
        <dbReference type="EMBL" id="GAA4341954.1"/>
    </source>
</evidence>
<organism evidence="3 4">
    <name type="scientific">Flaviaesturariibacter amylovorans</name>
    <dbReference type="NCBI Taxonomy" id="1084520"/>
    <lineage>
        <taxon>Bacteria</taxon>
        <taxon>Pseudomonadati</taxon>
        <taxon>Bacteroidota</taxon>
        <taxon>Chitinophagia</taxon>
        <taxon>Chitinophagales</taxon>
        <taxon>Chitinophagaceae</taxon>
        <taxon>Flaviaestuariibacter</taxon>
    </lineage>
</organism>
<dbReference type="Pfam" id="PF00072">
    <property type="entry name" value="Response_reg"/>
    <property type="match status" value="1"/>
</dbReference>
<sequence>MNSNGPVIIIEDDIDDQEVLAEVFQALGYPNEVRFFHDGNAALDYLNRTDVIPFLILSDVNMPKIDGFALREKVKMDAKLQVKCIPYLFFTTSASQQAVIDAYSMSVQGFFVKENSMDALKETIDLIMRYWKKCSSPNNFNK</sequence>
<keyword evidence="4" id="KW-1185">Reference proteome</keyword>
<proteinExistence type="predicted"/>
<feature type="domain" description="Response regulatory" evidence="2">
    <location>
        <begin position="6"/>
        <end position="128"/>
    </location>
</feature>
<reference evidence="4" key="1">
    <citation type="journal article" date="2019" name="Int. J. Syst. Evol. Microbiol.">
        <title>The Global Catalogue of Microorganisms (GCM) 10K type strain sequencing project: providing services to taxonomists for standard genome sequencing and annotation.</title>
        <authorList>
            <consortium name="The Broad Institute Genomics Platform"/>
            <consortium name="The Broad Institute Genome Sequencing Center for Infectious Disease"/>
            <person name="Wu L."/>
            <person name="Ma J."/>
        </authorList>
    </citation>
    <scope>NUCLEOTIDE SEQUENCE [LARGE SCALE GENOMIC DNA]</scope>
    <source>
        <strain evidence="4">JCM 17919</strain>
    </source>
</reference>
<dbReference type="InterPro" id="IPR001789">
    <property type="entry name" value="Sig_transdc_resp-reg_receiver"/>
</dbReference>